<evidence type="ECO:0000313" key="1">
    <source>
        <dbReference type="EMBL" id="JAH70426.1"/>
    </source>
</evidence>
<dbReference type="AlphaFoldDB" id="A0A0E9UXF5"/>
<reference evidence="1" key="2">
    <citation type="journal article" date="2015" name="Fish Shellfish Immunol.">
        <title>Early steps in the European eel (Anguilla anguilla)-Vibrio vulnificus interaction in the gills: Role of the RtxA13 toxin.</title>
        <authorList>
            <person name="Callol A."/>
            <person name="Pajuelo D."/>
            <person name="Ebbesson L."/>
            <person name="Teles M."/>
            <person name="MacKenzie S."/>
            <person name="Amaro C."/>
        </authorList>
    </citation>
    <scope>NUCLEOTIDE SEQUENCE</scope>
</reference>
<protein>
    <submittedName>
        <fullName evidence="1">Uncharacterized protein</fullName>
    </submittedName>
</protein>
<accession>A0A0E9UXF5</accession>
<reference evidence="1" key="1">
    <citation type="submission" date="2014-11" db="EMBL/GenBank/DDBJ databases">
        <authorList>
            <person name="Amaro Gonzalez C."/>
        </authorList>
    </citation>
    <scope>NUCLEOTIDE SEQUENCE</scope>
</reference>
<name>A0A0E9UXF5_ANGAN</name>
<proteinExistence type="predicted"/>
<organism evidence="1">
    <name type="scientific">Anguilla anguilla</name>
    <name type="common">European freshwater eel</name>
    <name type="synonym">Muraena anguilla</name>
    <dbReference type="NCBI Taxonomy" id="7936"/>
    <lineage>
        <taxon>Eukaryota</taxon>
        <taxon>Metazoa</taxon>
        <taxon>Chordata</taxon>
        <taxon>Craniata</taxon>
        <taxon>Vertebrata</taxon>
        <taxon>Euteleostomi</taxon>
        <taxon>Actinopterygii</taxon>
        <taxon>Neopterygii</taxon>
        <taxon>Teleostei</taxon>
        <taxon>Anguilliformes</taxon>
        <taxon>Anguillidae</taxon>
        <taxon>Anguilla</taxon>
    </lineage>
</organism>
<sequence length="50" mass="5302">MSLNGPCDLLKAIVCCQEANLSTGCPADTVTFYDREADKLSQFSPGSSNC</sequence>
<dbReference type="EMBL" id="GBXM01038151">
    <property type="protein sequence ID" value="JAH70426.1"/>
    <property type="molecule type" value="Transcribed_RNA"/>
</dbReference>